<organism evidence="6 7">
    <name type="scientific">Hominimerdicola aceti</name>
    <dbReference type="NCBI Taxonomy" id="2981726"/>
    <lineage>
        <taxon>Bacteria</taxon>
        <taxon>Bacillati</taxon>
        <taxon>Bacillota</taxon>
        <taxon>Clostridia</taxon>
        <taxon>Eubacteriales</taxon>
        <taxon>Oscillospiraceae</taxon>
        <taxon>Hominimerdicola</taxon>
    </lineage>
</organism>
<feature type="domain" description="M23ase beta-sheet core" evidence="4">
    <location>
        <begin position="362"/>
        <end position="470"/>
    </location>
</feature>
<evidence type="ECO:0000259" key="5">
    <source>
        <dbReference type="Pfam" id="PF24568"/>
    </source>
</evidence>
<keyword evidence="1" id="KW-0732">Signal</keyword>
<gene>
    <name evidence="6" type="ORF">OCV57_11580</name>
</gene>
<name>A0AAE3ILA3_9FIRM</name>
<dbReference type="Pfam" id="PF01551">
    <property type="entry name" value="Peptidase_M23"/>
    <property type="match status" value="1"/>
</dbReference>
<proteinExistence type="predicted"/>
<protein>
    <submittedName>
        <fullName evidence="6">Peptidoglycan DD-metalloendopeptidase family protein</fullName>
    </submittedName>
</protein>
<feature type="domain" description="Peptidoglycan hydrolase PcsB coiled-coil" evidence="5">
    <location>
        <begin position="149"/>
        <end position="217"/>
    </location>
</feature>
<dbReference type="PANTHER" id="PTHR21666:SF289">
    <property type="entry name" value="L-ALA--D-GLU ENDOPEPTIDASE"/>
    <property type="match status" value="1"/>
</dbReference>
<dbReference type="InterPro" id="IPR057309">
    <property type="entry name" value="PcsB_CC"/>
</dbReference>
<dbReference type="InterPro" id="IPR050570">
    <property type="entry name" value="Cell_wall_metabolism_enzyme"/>
</dbReference>
<feature type="coiled-coil region" evidence="2">
    <location>
        <begin position="79"/>
        <end position="155"/>
    </location>
</feature>
<keyword evidence="2" id="KW-0175">Coiled coil</keyword>
<comment type="caution">
    <text evidence="6">The sequence shown here is derived from an EMBL/GenBank/DDBJ whole genome shotgun (WGS) entry which is preliminary data.</text>
</comment>
<sequence>MNRLYSLKRILTFIIAFAVTAGIAGSSYNSSLKITSADTESSQGEDYSYTDSVADGGQQSDEQTENDDNSQEESTGFDITQYAEQLRELSKKQTEINEQLDKYDEDIEKNEKKQKLLKEKIDSINDEIDVLKSYMTALELQINTNQRNIDKKQAEINKGIEDFKQRLRAMYIAGSDSYTTMLLESDSFYDILMRLELIKRVAHHDDTIIDNLIKLKTEYEGMQKTLDKQKAEYDAQYTQYTQQKDMLSQLYRSSTKTQQELKAKQKKLREQNEAYEAEREQFEGSLSGILKSSGSGGTARDNEVSATMALADVKLEELHKEINDRLDKGEKLGDTEPDYYFAWPVPGAYSVSSGVGARWGSYHTGLDIPAAHGTPIHASCSGKVIKINTTCTHDYGKEESCGCGGGYGNYVIIDHGNEFITLYGHLSEVDVEIGDEVKKGDVIGKMGSTGFSTGDHLHIEIRYQGYILNPAFYLDVTQ</sequence>
<evidence type="ECO:0000256" key="2">
    <source>
        <dbReference type="SAM" id="Coils"/>
    </source>
</evidence>
<feature type="compositionally biased region" description="Polar residues" evidence="3">
    <location>
        <begin position="39"/>
        <end position="61"/>
    </location>
</feature>
<dbReference type="AlphaFoldDB" id="A0AAE3ILA3"/>
<dbReference type="Gene3D" id="6.10.250.3150">
    <property type="match status" value="1"/>
</dbReference>
<evidence type="ECO:0000259" key="4">
    <source>
        <dbReference type="Pfam" id="PF01551"/>
    </source>
</evidence>
<reference evidence="6 7" key="1">
    <citation type="journal article" date="2021" name="ISME Commun">
        <title>Automated analysis of genomic sequences facilitates high-throughput and comprehensive description of bacteria.</title>
        <authorList>
            <person name="Hitch T.C.A."/>
        </authorList>
    </citation>
    <scope>NUCLEOTIDE SEQUENCE [LARGE SCALE GENOMIC DNA]</scope>
    <source>
        <strain evidence="6 7">Sanger_31</strain>
    </source>
</reference>
<feature type="coiled-coil region" evidence="2">
    <location>
        <begin position="212"/>
        <end position="285"/>
    </location>
</feature>
<feature type="compositionally biased region" description="Acidic residues" evidence="3">
    <location>
        <begin position="62"/>
        <end position="71"/>
    </location>
</feature>
<evidence type="ECO:0000313" key="7">
    <source>
        <dbReference type="Proteomes" id="UP001208131"/>
    </source>
</evidence>
<dbReference type="EMBL" id="JAOQJZ010000013">
    <property type="protein sequence ID" value="MCU6706562.1"/>
    <property type="molecule type" value="Genomic_DNA"/>
</dbReference>
<keyword evidence="7" id="KW-1185">Reference proteome</keyword>
<dbReference type="InterPro" id="IPR011055">
    <property type="entry name" value="Dup_hybrid_motif"/>
</dbReference>
<dbReference type="PANTHER" id="PTHR21666">
    <property type="entry name" value="PEPTIDASE-RELATED"/>
    <property type="match status" value="1"/>
</dbReference>
<evidence type="ECO:0000313" key="6">
    <source>
        <dbReference type="EMBL" id="MCU6706562.1"/>
    </source>
</evidence>
<dbReference type="InterPro" id="IPR016047">
    <property type="entry name" value="M23ase_b-sheet_dom"/>
</dbReference>
<feature type="region of interest" description="Disordered" evidence="3">
    <location>
        <begin position="39"/>
        <end position="77"/>
    </location>
</feature>
<dbReference type="GO" id="GO:0004222">
    <property type="term" value="F:metalloendopeptidase activity"/>
    <property type="evidence" value="ECO:0007669"/>
    <property type="project" value="TreeGrafter"/>
</dbReference>
<dbReference type="Gene3D" id="2.70.70.10">
    <property type="entry name" value="Glucose Permease (Domain IIA)"/>
    <property type="match status" value="1"/>
</dbReference>
<dbReference type="Proteomes" id="UP001208131">
    <property type="component" value="Unassembled WGS sequence"/>
</dbReference>
<evidence type="ECO:0000256" key="3">
    <source>
        <dbReference type="SAM" id="MobiDB-lite"/>
    </source>
</evidence>
<dbReference type="SUPFAM" id="SSF51261">
    <property type="entry name" value="Duplicated hybrid motif"/>
    <property type="match status" value="1"/>
</dbReference>
<accession>A0AAE3ILA3</accession>
<evidence type="ECO:0000256" key="1">
    <source>
        <dbReference type="ARBA" id="ARBA00022729"/>
    </source>
</evidence>
<dbReference type="CDD" id="cd12797">
    <property type="entry name" value="M23_peptidase"/>
    <property type="match status" value="1"/>
</dbReference>
<dbReference type="RefSeq" id="WP_267301681.1">
    <property type="nucleotide sequence ID" value="NZ_JAOQJZ010000013.1"/>
</dbReference>
<dbReference type="Pfam" id="PF24568">
    <property type="entry name" value="CC_PcsB"/>
    <property type="match status" value="1"/>
</dbReference>